<evidence type="ECO:0000256" key="1">
    <source>
        <dbReference type="ARBA" id="ARBA00022801"/>
    </source>
</evidence>
<accession>A0ABW8GFU5</accession>
<organism evidence="3 4">
    <name type="scientific">Pectobacterium actinidiae</name>
    <dbReference type="NCBI Taxonomy" id="1507808"/>
    <lineage>
        <taxon>Bacteria</taxon>
        <taxon>Pseudomonadati</taxon>
        <taxon>Pseudomonadota</taxon>
        <taxon>Gammaproteobacteria</taxon>
        <taxon>Enterobacterales</taxon>
        <taxon>Pectobacteriaceae</taxon>
        <taxon>Pectobacterium</taxon>
    </lineage>
</organism>
<dbReference type="Pfam" id="PF00561">
    <property type="entry name" value="Abhydrolase_1"/>
    <property type="match status" value="1"/>
</dbReference>
<comment type="caution">
    <text evidence="3">The sequence shown here is derived from an EMBL/GenBank/DDBJ whole genome shotgun (WGS) entry which is preliminary data.</text>
</comment>
<dbReference type="InterPro" id="IPR029058">
    <property type="entry name" value="AB_hydrolase_fold"/>
</dbReference>
<dbReference type="GO" id="GO:0016787">
    <property type="term" value="F:hydrolase activity"/>
    <property type="evidence" value="ECO:0007669"/>
    <property type="project" value="UniProtKB-KW"/>
</dbReference>
<keyword evidence="4" id="KW-1185">Reference proteome</keyword>
<dbReference type="EMBL" id="JBIXLL010000015">
    <property type="protein sequence ID" value="MFJ5431592.1"/>
    <property type="molecule type" value="Genomic_DNA"/>
</dbReference>
<dbReference type="PRINTS" id="PR00412">
    <property type="entry name" value="EPOXHYDRLASE"/>
</dbReference>
<dbReference type="Gene3D" id="3.40.50.1820">
    <property type="entry name" value="alpha/beta hydrolase"/>
    <property type="match status" value="1"/>
</dbReference>
<name>A0ABW8GFU5_9GAMM</name>
<gene>
    <name evidence="3" type="ORF">ACIPUP_20870</name>
</gene>
<reference evidence="3 4" key="1">
    <citation type="submission" date="2024-10" db="EMBL/GenBank/DDBJ databases">
        <authorList>
            <person name="Lu C.-H."/>
        </authorList>
    </citation>
    <scope>NUCLEOTIDE SEQUENCE [LARGE SCALE GENOMIC DNA]</scope>
    <source>
        <strain evidence="3 4">22ZTDG03-2</strain>
    </source>
</reference>
<dbReference type="InterPro" id="IPR000639">
    <property type="entry name" value="Epox_hydrolase-like"/>
</dbReference>
<keyword evidence="1 3" id="KW-0378">Hydrolase</keyword>
<sequence>MTAQNTVSAPEIKIAHHTASVNGVRLHYVIAGSGEPLVLLHGWPQTWREWNTMIPELAKHYTVIAPDMRGFGDSDKPASGYDKRTVAEDIYQLVNHLGFDEINLVGHDIGMMVAYEYASVHPGKVRKLAMLEAGLPGLGLEMLMDGAKFPQFYHFSFFIAPGLAEALVAGREKMFITHFIRHLSYDTYALTDEDLNEYAERLSQPGALRASFEHYRAFPVDAVNNQENAKTKLTMPVLAVGGEFCMNDQVGVIMNALADDVQTSVIQRSGHWLTEEQPEELTASLLAFFK</sequence>
<dbReference type="Proteomes" id="UP001617689">
    <property type="component" value="Unassembled WGS sequence"/>
</dbReference>
<evidence type="ECO:0000313" key="4">
    <source>
        <dbReference type="Proteomes" id="UP001617689"/>
    </source>
</evidence>
<evidence type="ECO:0000259" key="2">
    <source>
        <dbReference type="Pfam" id="PF00561"/>
    </source>
</evidence>
<protein>
    <submittedName>
        <fullName evidence="3">Alpha/beta fold hydrolase</fullName>
    </submittedName>
</protein>
<dbReference type="InterPro" id="IPR000073">
    <property type="entry name" value="AB_hydrolase_1"/>
</dbReference>
<dbReference type="SUPFAM" id="SSF53474">
    <property type="entry name" value="alpha/beta-Hydrolases"/>
    <property type="match status" value="1"/>
</dbReference>
<dbReference type="PRINTS" id="PR00111">
    <property type="entry name" value="ABHYDROLASE"/>
</dbReference>
<proteinExistence type="predicted"/>
<dbReference type="PANTHER" id="PTHR43329">
    <property type="entry name" value="EPOXIDE HYDROLASE"/>
    <property type="match status" value="1"/>
</dbReference>
<dbReference type="RefSeq" id="WP_400398284.1">
    <property type="nucleotide sequence ID" value="NZ_JBIXLK010000001.1"/>
</dbReference>
<evidence type="ECO:0000313" key="3">
    <source>
        <dbReference type="EMBL" id="MFJ5431592.1"/>
    </source>
</evidence>
<feature type="domain" description="AB hydrolase-1" evidence="2">
    <location>
        <begin position="36"/>
        <end position="276"/>
    </location>
</feature>